<dbReference type="OrthoDB" id="1707486at2759"/>
<dbReference type="Gene3D" id="1.10.20.10">
    <property type="entry name" value="Histone, subunit A"/>
    <property type="match status" value="1"/>
</dbReference>
<dbReference type="InterPro" id="IPR009072">
    <property type="entry name" value="Histone-fold"/>
</dbReference>
<comment type="caution">
    <text evidence="5">The sequence shown here is derived from an EMBL/GenBank/DDBJ whole genome shotgun (WGS) entry which is preliminary data.</text>
</comment>
<evidence type="ECO:0000256" key="1">
    <source>
        <dbReference type="ARBA" id="ARBA00004123"/>
    </source>
</evidence>
<feature type="compositionally biased region" description="Acidic residues" evidence="3">
    <location>
        <begin position="156"/>
        <end position="180"/>
    </location>
</feature>
<dbReference type="Pfam" id="PF00808">
    <property type="entry name" value="CBFD_NFYB_HMF"/>
    <property type="match status" value="1"/>
</dbReference>
<evidence type="ECO:0000313" key="5">
    <source>
        <dbReference type="EMBL" id="ETO36361.1"/>
    </source>
</evidence>
<keyword evidence="6" id="KW-1185">Reference proteome</keyword>
<dbReference type="GO" id="GO:0008622">
    <property type="term" value="C:epsilon DNA polymerase complex"/>
    <property type="evidence" value="ECO:0007669"/>
    <property type="project" value="TreeGrafter"/>
</dbReference>
<keyword evidence="2" id="KW-0539">Nucleus</keyword>
<dbReference type="OMA" id="KQNHRTI"/>
<dbReference type="GO" id="GO:0006974">
    <property type="term" value="P:DNA damage response"/>
    <property type="evidence" value="ECO:0007669"/>
    <property type="project" value="TreeGrafter"/>
</dbReference>
<keyword evidence="5" id="KW-0548">Nucleotidyltransferase</keyword>
<accession>X6PDV2</accession>
<reference evidence="5 6" key="1">
    <citation type="journal article" date="2013" name="Curr. Biol.">
        <title>The Genome of the Foraminiferan Reticulomyxa filosa.</title>
        <authorList>
            <person name="Glockner G."/>
            <person name="Hulsmann N."/>
            <person name="Schleicher M."/>
            <person name="Noegel A.A."/>
            <person name="Eichinger L."/>
            <person name="Gallinger C."/>
            <person name="Pawlowski J."/>
            <person name="Sierra R."/>
            <person name="Euteneuer U."/>
            <person name="Pillet L."/>
            <person name="Moustafa A."/>
            <person name="Platzer M."/>
            <person name="Groth M."/>
            <person name="Szafranski K."/>
            <person name="Schliwa M."/>
        </authorList>
    </citation>
    <scope>NUCLEOTIDE SEQUENCE [LARGE SCALE GENOMIC DNA]</scope>
</reference>
<evidence type="ECO:0000256" key="2">
    <source>
        <dbReference type="ARBA" id="ARBA00023242"/>
    </source>
</evidence>
<dbReference type="GO" id="GO:0031507">
    <property type="term" value="P:heterochromatin formation"/>
    <property type="evidence" value="ECO:0007669"/>
    <property type="project" value="TreeGrafter"/>
</dbReference>
<feature type="compositionally biased region" description="Basic and acidic residues" evidence="3">
    <location>
        <begin position="142"/>
        <end position="155"/>
    </location>
</feature>
<name>X6PDV2_RETFI</name>
<dbReference type="AlphaFoldDB" id="X6PDV2"/>
<evidence type="ECO:0000259" key="4">
    <source>
        <dbReference type="Pfam" id="PF00808"/>
    </source>
</evidence>
<keyword evidence="5" id="KW-0239">DNA-directed DNA polymerase</keyword>
<sequence>MDKLYELPAATITRLMKEANPNVTISKKAKETISKAAGIFALYLAFKCARKNITIYLRVFVNVFKRNVVSNKKMTQQSTTLKSANETARERKRQTIQTEDVINALHDCDFGNMVPNVEAFLNDYSNQQKDKKQKKQNTNNEKNGDNEKDLEKEEEKGEVEEAEKVEEEAEEEQKQDDNDNELATQDNSQTL</sequence>
<dbReference type="InterPro" id="IPR003958">
    <property type="entry name" value="CBFA_NFYB_domain"/>
</dbReference>
<dbReference type="CDD" id="cd22928">
    <property type="entry name" value="HFD_POLE3_DPB4"/>
    <property type="match status" value="1"/>
</dbReference>
<dbReference type="GO" id="GO:0006272">
    <property type="term" value="P:leading strand elongation"/>
    <property type="evidence" value="ECO:0007669"/>
    <property type="project" value="TreeGrafter"/>
</dbReference>
<dbReference type="PANTHER" id="PTHR46172:SF1">
    <property type="entry name" value="DNA POLYMERASE EPSILON SUBUNIT 3"/>
    <property type="match status" value="1"/>
</dbReference>
<evidence type="ECO:0000256" key="3">
    <source>
        <dbReference type="SAM" id="MobiDB-lite"/>
    </source>
</evidence>
<dbReference type="InterPro" id="IPR051377">
    <property type="entry name" value="DNA_Pol-Epsilon_Subunit"/>
</dbReference>
<feature type="region of interest" description="Disordered" evidence="3">
    <location>
        <begin position="74"/>
        <end position="95"/>
    </location>
</feature>
<dbReference type="GO" id="GO:0031490">
    <property type="term" value="F:chromatin DNA binding"/>
    <property type="evidence" value="ECO:0007669"/>
    <property type="project" value="TreeGrafter"/>
</dbReference>
<feature type="region of interest" description="Disordered" evidence="3">
    <location>
        <begin position="127"/>
        <end position="191"/>
    </location>
</feature>
<gene>
    <name evidence="5" type="ORF">RFI_00701</name>
</gene>
<dbReference type="GO" id="GO:0003887">
    <property type="term" value="F:DNA-directed DNA polymerase activity"/>
    <property type="evidence" value="ECO:0007669"/>
    <property type="project" value="UniProtKB-KW"/>
</dbReference>
<protein>
    <submittedName>
        <fullName evidence="5">DNA-directed DNA polymerase</fullName>
    </submittedName>
</protein>
<keyword evidence="5" id="KW-0808">Transferase</keyword>
<dbReference type="Proteomes" id="UP000023152">
    <property type="component" value="Unassembled WGS sequence"/>
</dbReference>
<dbReference type="GO" id="GO:0046982">
    <property type="term" value="F:protein heterodimerization activity"/>
    <property type="evidence" value="ECO:0007669"/>
    <property type="project" value="InterPro"/>
</dbReference>
<dbReference type="SUPFAM" id="SSF47113">
    <property type="entry name" value="Histone-fold"/>
    <property type="match status" value="2"/>
</dbReference>
<dbReference type="GO" id="GO:0008623">
    <property type="term" value="C:CHRAC"/>
    <property type="evidence" value="ECO:0007669"/>
    <property type="project" value="TreeGrafter"/>
</dbReference>
<feature type="domain" description="Transcription factor CBF/NF-Y/archaeal histone" evidence="4">
    <location>
        <begin position="6"/>
        <end position="47"/>
    </location>
</feature>
<organism evidence="5 6">
    <name type="scientific">Reticulomyxa filosa</name>
    <dbReference type="NCBI Taxonomy" id="46433"/>
    <lineage>
        <taxon>Eukaryota</taxon>
        <taxon>Sar</taxon>
        <taxon>Rhizaria</taxon>
        <taxon>Retaria</taxon>
        <taxon>Foraminifera</taxon>
        <taxon>Monothalamids</taxon>
        <taxon>Reticulomyxidae</taxon>
        <taxon>Reticulomyxa</taxon>
    </lineage>
</organism>
<proteinExistence type="predicted"/>
<feature type="compositionally biased region" description="Polar residues" evidence="3">
    <location>
        <begin position="74"/>
        <end position="86"/>
    </location>
</feature>
<evidence type="ECO:0000313" key="6">
    <source>
        <dbReference type="Proteomes" id="UP000023152"/>
    </source>
</evidence>
<dbReference type="EMBL" id="ASPP01000746">
    <property type="protein sequence ID" value="ETO36361.1"/>
    <property type="molecule type" value="Genomic_DNA"/>
</dbReference>
<dbReference type="PANTHER" id="PTHR46172">
    <property type="entry name" value="DNA POLYMERASE EPSILON SUBUNIT 3"/>
    <property type="match status" value="1"/>
</dbReference>
<comment type="subcellular location">
    <subcellularLocation>
        <location evidence="1">Nucleus</location>
    </subcellularLocation>
</comment>